<protein>
    <submittedName>
        <fullName evidence="3">Uncharacterized protein</fullName>
    </submittedName>
</protein>
<feature type="region of interest" description="Disordered" evidence="1">
    <location>
        <begin position="91"/>
        <end position="159"/>
    </location>
</feature>
<dbReference type="AlphaFoldDB" id="A0AAW1KHU0"/>
<accession>A0AAW1KHU0</accession>
<evidence type="ECO:0000313" key="3">
    <source>
        <dbReference type="EMBL" id="KAK9718265.1"/>
    </source>
</evidence>
<reference evidence="3 4" key="1">
    <citation type="journal article" date="2024" name="BMC Genomics">
        <title>De novo assembly and annotation of Popillia japonica's genome with initial clues to its potential as an invasive pest.</title>
        <authorList>
            <person name="Cucini C."/>
            <person name="Boschi S."/>
            <person name="Funari R."/>
            <person name="Cardaioli E."/>
            <person name="Iannotti N."/>
            <person name="Marturano G."/>
            <person name="Paoli F."/>
            <person name="Bruttini M."/>
            <person name="Carapelli A."/>
            <person name="Frati F."/>
            <person name="Nardi F."/>
        </authorList>
    </citation>
    <scope>NUCLEOTIDE SEQUENCE [LARGE SCALE GENOMIC DNA]</scope>
    <source>
        <strain evidence="3">DMR45628</strain>
    </source>
</reference>
<dbReference type="EMBL" id="JASPKY010000230">
    <property type="protein sequence ID" value="KAK9718265.1"/>
    <property type="molecule type" value="Genomic_DNA"/>
</dbReference>
<keyword evidence="2" id="KW-0472">Membrane</keyword>
<keyword evidence="2" id="KW-1133">Transmembrane helix</keyword>
<keyword evidence="4" id="KW-1185">Reference proteome</keyword>
<evidence type="ECO:0000256" key="2">
    <source>
        <dbReference type="SAM" id="Phobius"/>
    </source>
</evidence>
<feature type="transmembrane region" description="Helical" evidence="2">
    <location>
        <begin position="21"/>
        <end position="39"/>
    </location>
</feature>
<proteinExistence type="predicted"/>
<comment type="caution">
    <text evidence="3">The sequence shown here is derived from an EMBL/GenBank/DDBJ whole genome shotgun (WGS) entry which is preliminary data.</text>
</comment>
<sequence length="159" mass="17612">MVIIHIEERIEEVIRKFSMEYTVTFCSCLGVFGVAYWRVVHHQGVMIHTHKDKMPKKTVEIKSVKRSATTNNNHITIQVVNVGGTTIRKPSTQLVKKKPATKKSTAAAVQKKKIKTPVKKVPTASASKISIKSTSNRSSSSYKASSSSKTSSRKIVVKT</sequence>
<name>A0AAW1KHU0_POPJA</name>
<gene>
    <name evidence="3" type="ORF">QE152_g23292</name>
</gene>
<evidence type="ECO:0000313" key="4">
    <source>
        <dbReference type="Proteomes" id="UP001458880"/>
    </source>
</evidence>
<keyword evidence="2" id="KW-0812">Transmembrane</keyword>
<feature type="compositionally biased region" description="Low complexity" evidence="1">
    <location>
        <begin position="119"/>
        <end position="150"/>
    </location>
</feature>
<evidence type="ECO:0000256" key="1">
    <source>
        <dbReference type="SAM" id="MobiDB-lite"/>
    </source>
</evidence>
<organism evidence="3 4">
    <name type="scientific">Popillia japonica</name>
    <name type="common">Japanese beetle</name>
    <dbReference type="NCBI Taxonomy" id="7064"/>
    <lineage>
        <taxon>Eukaryota</taxon>
        <taxon>Metazoa</taxon>
        <taxon>Ecdysozoa</taxon>
        <taxon>Arthropoda</taxon>
        <taxon>Hexapoda</taxon>
        <taxon>Insecta</taxon>
        <taxon>Pterygota</taxon>
        <taxon>Neoptera</taxon>
        <taxon>Endopterygota</taxon>
        <taxon>Coleoptera</taxon>
        <taxon>Polyphaga</taxon>
        <taxon>Scarabaeiformia</taxon>
        <taxon>Scarabaeidae</taxon>
        <taxon>Rutelinae</taxon>
        <taxon>Popillia</taxon>
    </lineage>
</organism>
<dbReference type="Proteomes" id="UP001458880">
    <property type="component" value="Unassembled WGS sequence"/>
</dbReference>